<keyword evidence="3" id="KW-0547">Nucleotide-binding</keyword>
<dbReference type="Pfam" id="PF10419">
    <property type="entry name" value="TFIIIC_sub6"/>
    <property type="match status" value="1"/>
</dbReference>
<evidence type="ECO:0000256" key="5">
    <source>
        <dbReference type="ARBA" id="ARBA00022840"/>
    </source>
</evidence>
<evidence type="ECO:0000256" key="1">
    <source>
        <dbReference type="ARBA" id="ARBA00022614"/>
    </source>
</evidence>
<feature type="domain" description="Transcription factor TFIIIC triple barrel" evidence="7">
    <location>
        <begin position="13"/>
        <end position="123"/>
    </location>
</feature>
<proteinExistence type="predicted"/>
<evidence type="ECO:0000313" key="8">
    <source>
        <dbReference type="EMBL" id="KAK9041626.1"/>
    </source>
</evidence>
<keyword evidence="5" id="KW-0067">ATP-binding</keyword>
<name>A0ABR2TW25_9ROSI</name>
<dbReference type="EMBL" id="JBBPBN010000004">
    <property type="protein sequence ID" value="KAK9041626.1"/>
    <property type="molecule type" value="Genomic_DNA"/>
</dbReference>
<evidence type="ECO:0000313" key="9">
    <source>
        <dbReference type="Proteomes" id="UP001396334"/>
    </source>
</evidence>
<evidence type="ECO:0000259" key="6">
    <source>
        <dbReference type="Pfam" id="PF00931"/>
    </source>
</evidence>
<dbReference type="InterPro" id="IPR036388">
    <property type="entry name" value="WH-like_DNA-bd_sf"/>
</dbReference>
<dbReference type="PANTHER" id="PTHR33463">
    <property type="entry name" value="NB-ARC DOMAIN-CONTAINING PROTEIN-RELATED"/>
    <property type="match status" value="1"/>
</dbReference>
<dbReference type="InterPro" id="IPR019481">
    <property type="entry name" value="TFIIIC_triple_barrel"/>
</dbReference>
<evidence type="ECO:0000256" key="4">
    <source>
        <dbReference type="ARBA" id="ARBA00022821"/>
    </source>
</evidence>
<sequence length="656" mass="73672">MEKNEKVDGYEEEEEDSEYVLLDLDAVSSLIDVPPNAPYTLSGLDTMNPILIIDEKVKLIGQYEETIGTCFVFSEDEASPVVYEETGPSEANLFSGKCIIDPNQAPRKQVKPVARLQKILKFSLLLDENVHKQYDAVRSTGVIRDLYLRLPQCCRISSQGTGIPLYFYPNSVRFLEMGSIIKGFMELAEQVGNFFEVGNTIWGLIGNHWELPRGIDRNVNNLKRKREQLKGQKEDTTSRIRAELRPRKKLKKEVKLWLENVDRIDGEISNLESKVGASSFFSRGFLVKDVCKKGEEVDELIEKGGFSDALVVDDFSRIGQVLPTSSLVVGIIELKRDEILRCVRTNDDVWKIGVYGMPGVGKTSVVKLVNNELVNNSNEFDTVVWVTVSSKCSVVELQNKIAGAMNAVIPEDEDETLRAGMLSEILSKRGKFALILDDVRERFSLEAVGIPEPSADNGSKIVLTTRSMDVCRRMDCQEIKMDPLPGVDAWTLFSDKVGQDVLNSADLLPVARSIAEHCGGLPLLIVTVASSMRGEDSLPIWRYTLEELKRNTPGISDAKNMIRRQLRFSYDRLKDPRIRNCVLACASCREDSGILKEQLIGDWIGKGFISDVDKGQVIVRTLVDNCLLENVGNERVRMHDLVRDMAELINHELYES</sequence>
<protein>
    <submittedName>
        <fullName evidence="8">Uncharacterized protein</fullName>
    </submittedName>
</protein>
<dbReference type="Proteomes" id="UP001396334">
    <property type="component" value="Unassembled WGS sequence"/>
</dbReference>
<dbReference type="InterPro" id="IPR027417">
    <property type="entry name" value="P-loop_NTPase"/>
</dbReference>
<dbReference type="Gene3D" id="3.40.50.300">
    <property type="entry name" value="P-loop containing nucleotide triphosphate hydrolases"/>
    <property type="match status" value="1"/>
</dbReference>
<dbReference type="InterPro" id="IPR042197">
    <property type="entry name" value="Apaf_helical"/>
</dbReference>
<gene>
    <name evidence="8" type="ORF">V6N11_016718</name>
</gene>
<evidence type="ECO:0000259" key="7">
    <source>
        <dbReference type="Pfam" id="PF10419"/>
    </source>
</evidence>
<keyword evidence="1" id="KW-0433">Leucine-rich repeat</keyword>
<dbReference type="Gene3D" id="2.60.40.4370">
    <property type="match status" value="1"/>
</dbReference>
<dbReference type="Pfam" id="PF00931">
    <property type="entry name" value="NB-ARC"/>
    <property type="match status" value="1"/>
</dbReference>
<evidence type="ECO:0000256" key="2">
    <source>
        <dbReference type="ARBA" id="ARBA00022737"/>
    </source>
</evidence>
<dbReference type="Gene3D" id="1.10.8.430">
    <property type="entry name" value="Helical domain of apoptotic protease-activating factors"/>
    <property type="match status" value="1"/>
</dbReference>
<dbReference type="InterPro" id="IPR002182">
    <property type="entry name" value="NB-ARC"/>
</dbReference>
<keyword evidence="9" id="KW-1185">Reference proteome</keyword>
<dbReference type="Gene3D" id="1.10.10.10">
    <property type="entry name" value="Winged helix-like DNA-binding domain superfamily/Winged helix DNA-binding domain"/>
    <property type="match status" value="1"/>
</dbReference>
<feature type="domain" description="NB-ARC" evidence="6">
    <location>
        <begin position="344"/>
        <end position="500"/>
    </location>
</feature>
<dbReference type="PANTHER" id="PTHR33463:SF187">
    <property type="entry name" value="AND NB-ARC DOMAIN DISEASE RESISTANCE PROTEIN, PUTATIVE-RELATED"/>
    <property type="match status" value="1"/>
</dbReference>
<comment type="caution">
    <text evidence="8">The sequence shown here is derived from an EMBL/GenBank/DDBJ whole genome shotgun (WGS) entry which is preliminary data.</text>
</comment>
<keyword evidence="4" id="KW-0611">Plant defense</keyword>
<organism evidence="8 9">
    <name type="scientific">Hibiscus sabdariffa</name>
    <name type="common">roselle</name>
    <dbReference type="NCBI Taxonomy" id="183260"/>
    <lineage>
        <taxon>Eukaryota</taxon>
        <taxon>Viridiplantae</taxon>
        <taxon>Streptophyta</taxon>
        <taxon>Embryophyta</taxon>
        <taxon>Tracheophyta</taxon>
        <taxon>Spermatophyta</taxon>
        <taxon>Magnoliopsida</taxon>
        <taxon>eudicotyledons</taxon>
        <taxon>Gunneridae</taxon>
        <taxon>Pentapetalae</taxon>
        <taxon>rosids</taxon>
        <taxon>malvids</taxon>
        <taxon>Malvales</taxon>
        <taxon>Malvaceae</taxon>
        <taxon>Malvoideae</taxon>
        <taxon>Hibiscus</taxon>
    </lineage>
</organism>
<dbReference type="InterPro" id="IPR050905">
    <property type="entry name" value="Plant_NBS-LRR"/>
</dbReference>
<dbReference type="SUPFAM" id="SSF52540">
    <property type="entry name" value="P-loop containing nucleoside triphosphate hydrolases"/>
    <property type="match status" value="1"/>
</dbReference>
<evidence type="ECO:0000256" key="3">
    <source>
        <dbReference type="ARBA" id="ARBA00022741"/>
    </source>
</evidence>
<keyword evidence="2" id="KW-0677">Repeat</keyword>
<accession>A0ABR2TW25</accession>
<dbReference type="PRINTS" id="PR00364">
    <property type="entry name" value="DISEASERSIST"/>
</dbReference>
<reference evidence="8 9" key="1">
    <citation type="journal article" date="2024" name="G3 (Bethesda)">
        <title>Genome assembly of Hibiscus sabdariffa L. provides insights into metabolisms of medicinal natural products.</title>
        <authorList>
            <person name="Kim T."/>
        </authorList>
    </citation>
    <scope>NUCLEOTIDE SEQUENCE [LARGE SCALE GENOMIC DNA]</scope>
    <source>
        <strain evidence="8">TK-2024</strain>
        <tissue evidence="8">Old leaves</tissue>
    </source>
</reference>